<name>A0AA97AG16_9CYAN</name>
<dbReference type="CDD" id="cd03801">
    <property type="entry name" value="GT4_PimA-like"/>
    <property type="match status" value="1"/>
</dbReference>
<dbReference type="AlphaFoldDB" id="A0AA97AG16"/>
<reference evidence="1" key="1">
    <citation type="submission" date="2020-05" db="EMBL/GenBank/DDBJ databases">
        <authorList>
            <person name="Zhu T."/>
            <person name="Keshari N."/>
            <person name="Lu X."/>
        </authorList>
    </citation>
    <scope>NUCLEOTIDE SEQUENCE</scope>
    <source>
        <strain evidence="1">NK1-12</strain>
    </source>
</reference>
<dbReference type="PANTHER" id="PTHR45947">
    <property type="entry name" value="SULFOQUINOVOSYL TRANSFERASE SQD2"/>
    <property type="match status" value="1"/>
</dbReference>
<dbReference type="RefSeq" id="WP_316435553.1">
    <property type="nucleotide sequence ID" value="NZ_CP053586.1"/>
</dbReference>
<proteinExistence type="predicted"/>
<dbReference type="InterPro" id="IPR050194">
    <property type="entry name" value="Glycosyltransferase_grp1"/>
</dbReference>
<dbReference type="SUPFAM" id="SSF53756">
    <property type="entry name" value="UDP-Glycosyltransferase/glycogen phosphorylase"/>
    <property type="match status" value="1"/>
</dbReference>
<dbReference type="Gene3D" id="3.40.50.2000">
    <property type="entry name" value="Glycogen Phosphorylase B"/>
    <property type="match status" value="2"/>
</dbReference>
<dbReference type="Pfam" id="PF13692">
    <property type="entry name" value="Glyco_trans_1_4"/>
    <property type="match status" value="1"/>
</dbReference>
<accession>A0AA97AG16</accession>
<gene>
    <name evidence="1" type="ORF">HJG54_13695</name>
</gene>
<dbReference type="PANTHER" id="PTHR45947:SF11">
    <property type="entry name" value="SLR1508 PROTEIN"/>
    <property type="match status" value="1"/>
</dbReference>
<organism evidence="1">
    <name type="scientific">Leptolyngbya sp. NK1-12</name>
    <dbReference type="NCBI Taxonomy" id="2547451"/>
    <lineage>
        <taxon>Bacteria</taxon>
        <taxon>Bacillati</taxon>
        <taxon>Cyanobacteriota</taxon>
        <taxon>Cyanophyceae</taxon>
        <taxon>Leptolyngbyales</taxon>
        <taxon>Leptolyngbyaceae</taxon>
        <taxon>Leptolyngbya group</taxon>
        <taxon>Leptolyngbya</taxon>
    </lineage>
</organism>
<protein>
    <submittedName>
        <fullName evidence="1">Glycosyltransferase family 4 protein</fullName>
    </submittedName>
</protein>
<sequence length="478" mass="53702">MLPSHKILTAERQTACRSTIALLHCYDLIEDFLQTLDLSFQEFCDQFMGSWMFGYITALQKANVRVVLFCISAQVQTPTRFLHRPTGATICVLPPTKLYRFYRKLRRHSLSLYGAEAGQSFKDIQSASSGLRAGLTPIKDFLKSLGTYCCMPLNLLADELQRENCQVILCQEYEYARFDVCVLLGKWLRLPVFATFQGGDRTQSGLEVPLRWLTLQQCTGLIIPSQREIERVRQRYSIANCPIAKIFNPFDPSVWSTQLANNRQELRQQARQQLGIPASAQVVIWHGRVEIERKGLDILLAVWQQIQQQRQGRDLRLLLVGTGSDAQQLQQRLAANPLPGLEWHKEFIRDQPRLGQYLHAADIYVFPSRLEGFPLAPLEAMACGLPIVAADAPGIPDILPDGEANGGLVVSRGDVGVLADALGNLLDDSGWAETLGQRAYQHVQSFSMEVIGQQLREFLLSSSDQTDLLTTQKIESTV</sequence>
<evidence type="ECO:0000313" key="1">
    <source>
        <dbReference type="EMBL" id="WNZ23805.1"/>
    </source>
</evidence>
<dbReference type="EMBL" id="CP053586">
    <property type="protein sequence ID" value="WNZ23805.1"/>
    <property type="molecule type" value="Genomic_DNA"/>
</dbReference>
<dbReference type="GO" id="GO:0016757">
    <property type="term" value="F:glycosyltransferase activity"/>
    <property type="evidence" value="ECO:0007669"/>
    <property type="project" value="TreeGrafter"/>
</dbReference>